<feature type="transmembrane region" description="Helical" evidence="1">
    <location>
        <begin position="12"/>
        <end position="32"/>
    </location>
</feature>
<evidence type="ECO:0000256" key="1">
    <source>
        <dbReference type="SAM" id="Phobius"/>
    </source>
</evidence>
<protein>
    <submittedName>
        <fullName evidence="2">Uncharacterized protein</fullName>
    </submittedName>
</protein>
<sequence length="188" mass="19378">MTGTRRHDGLVIGSLVAISFGTVFVMVNSGGLAAPWPLVIRATGVVIAAALLIVLFGRARNGPPGPSAGGGFQDRRYWLIVVAEAIALFGGLYVINTVLERPEIAIAWVAVVVGTHFFALAWAWGMSLFHWLGAAMTVLGLLGFVANAFGASPATVALIAGVGSGFCLYGAAAAGLLQARGTRDKVIT</sequence>
<gene>
    <name evidence="2" type="ORF">BC793_107283</name>
</gene>
<name>A0A316FHF7_9ACTN</name>
<keyword evidence="3" id="KW-1185">Reference proteome</keyword>
<dbReference type="RefSeq" id="WP_239170074.1">
    <property type="nucleotide sequence ID" value="NZ_BONA01000043.1"/>
</dbReference>
<feature type="transmembrane region" description="Helical" evidence="1">
    <location>
        <begin position="77"/>
        <end position="99"/>
    </location>
</feature>
<keyword evidence="1" id="KW-0472">Membrane</keyword>
<feature type="transmembrane region" description="Helical" evidence="1">
    <location>
        <begin position="131"/>
        <end position="150"/>
    </location>
</feature>
<proteinExistence type="predicted"/>
<dbReference type="AlphaFoldDB" id="A0A316FHF7"/>
<keyword evidence="1" id="KW-0812">Transmembrane</keyword>
<dbReference type="Proteomes" id="UP000245697">
    <property type="component" value="Unassembled WGS sequence"/>
</dbReference>
<reference evidence="2 3" key="1">
    <citation type="submission" date="2018-05" db="EMBL/GenBank/DDBJ databases">
        <title>Genomic Encyclopedia of Archaeal and Bacterial Type Strains, Phase II (KMG-II): from individual species to whole genera.</title>
        <authorList>
            <person name="Goeker M."/>
        </authorList>
    </citation>
    <scope>NUCLEOTIDE SEQUENCE [LARGE SCALE GENOMIC DNA]</scope>
    <source>
        <strain evidence="2 3">DSM 45184</strain>
    </source>
</reference>
<evidence type="ECO:0000313" key="3">
    <source>
        <dbReference type="Proteomes" id="UP000245697"/>
    </source>
</evidence>
<comment type="caution">
    <text evidence="2">The sequence shown here is derived from an EMBL/GenBank/DDBJ whole genome shotgun (WGS) entry which is preliminary data.</text>
</comment>
<accession>A0A316FHF7</accession>
<evidence type="ECO:0000313" key="2">
    <source>
        <dbReference type="EMBL" id="PWK47673.1"/>
    </source>
</evidence>
<feature type="transmembrane region" description="Helical" evidence="1">
    <location>
        <begin position="105"/>
        <end position="124"/>
    </location>
</feature>
<feature type="transmembrane region" description="Helical" evidence="1">
    <location>
        <begin position="156"/>
        <end position="177"/>
    </location>
</feature>
<organism evidence="2 3">
    <name type="scientific">Actinoplanes xinjiangensis</name>
    <dbReference type="NCBI Taxonomy" id="512350"/>
    <lineage>
        <taxon>Bacteria</taxon>
        <taxon>Bacillati</taxon>
        <taxon>Actinomycetota</taxon>
        <taxon>Actinomycetes</taxon>
        <taxon>Micromonosporales</taxon>
        <taxon>Micromonosporaceae</taxon>
        <taxon>Actinoplanes</taxon>
    </lineage>
</organism>
<feature type="transmembrane region" description="Helical" evidence="1">
    <location>
        <begin position="38"/>
        <end position="56"/>
    </location>
</feature>
<dbReference type="EMBL" id="QGGR01000007">
    <property type="protein sequence ID" value="PWK47673.1"/>
    <property type="molecule type" value="Genomic_DNA"/>
</dbReference>
<keyword evidence="1" id="KW-1133">Transmembrane helix</keyword>